<keyword evidence="7" id="KW-0653">Protein transport</keyword>
<accession>A0ABT5J107</accession>
<dbReference type="RefSeq" id="WP_272752429.1">
    <property type="nucleotide sequence ID" value="NZ_JAQQLF010000016.1"/>
</dbReference>
<keyword evidence="4 7" id="KW-0812">Transmembrane</keyword>
<name>A0ABT5J107_9NEIS</name>
<dbReference type="InterPro" id="IPR003400">
    <property type="entry name" value="ExbD"/>
</dbReference>
<evidence type="ECO:0000313" key="8">
    <source>
        <dbReference type="EMBL" id="MDC7718161.1"/>
    </source>
</evidence>
<comment type="similarity">
    <text evidence="2 7">Belongs to the ExbD/TolR family.</text>
</comment>
<dbReference type="EMBL" id="JAQQLF010000016">
    <property type="protein sequence ID" value="MDC7718161.1"/>
    <property type="molecule type" value="Genomic_DNA"/>
</dbReference>
<evidence type="ECO:0000256" key="4">
    <source>
        <dbReference type="ARBA" id="ARBA00022692"/>
    </source>
</evidence>
<gene>
    <name evidence="8" type="ORF">PQU95_13155</name>
</gene>
<evidence type="ECO:0000256" key="3">
    <source>
        <dbReference type="ARBA" id="ARBA00022475"/>
    </source>
</evidence>
<comment type="caution">
    <text evidence="8">The sequence shown here is derived from an EMBL/GenBank/DDBJ whole genome shotgun (WGS) entry which is preliminary data.</text>
</comment>
<evidence type="ECO:0000256" key="6">
    <source>
        <dbReference type="ARBA" id="ARBA00023136"/>
    </source>
</evidence>
<dbReference type="Proteomes" id="UP001219956">
    <property type="component" value="Unassembled WGS sequence"/>
</dbReference>
<proteinExistence type="inferred from homology"/>
<evidence type="ECO:0000256" key="7">
    <source>
        <dbReference type="RuleBase" id="RU003879"/>
    </source>
</evidence>
<dbReference type="Pfam" id="PF02472">
    <property type="entry name" value="ExbD"/>
    <property type="match status" value="1"/>
</dbReference>
<dbReference type="PANTHER" id="PTHR30558:SF7">
    <property type="entry name" value="TOL-PAL SYSTEM PROTEIN TOLR"/>
    <property type="match status" value="1"/>
</dbReference>
<organism evidence="8 9">
    <name type="scientific">Vogesella aquatica</name>
    <dbReference type="NCBI Taxonomy" id="2984206"/>
    <lineage>
        <taxon>Bacteria</taxon>
        <taxon>Pseudomonadati</taxon>
        <taxon>Pseudomonadota</taxon>
        <taxon>Betaproteobacteria</taxon>
        <taxon>Neisseriales</taxon>
        <taxon>Chromobacteriaceae</taxon>
        <taxon>Vogesella</taxon>
    </lineage>
</organism>
<keyword evidence="9" id="KW-1185">Reference proteome</keyword>
<evidence type="ECO:0000256" key="5">
    <source>
        <dbReference type="ARBA" id="ARBA00022989"/>
    </source>
</evidence>
<dbReference type="Gene3D" id="3.30.420.270">
    <property type="match status" value="1"/>
</dbReference>
<sequence>MLQRRPRRMMNQMNVVPYIDVMLVLLVIFMVTAPMFTPGVIDVPSVSRAAQVETAPLEISIEASGAYFVGEGGKREPAANLDELIAMVQARLKDSRPVVVTAHQDLKYSEVVKVADKLHAAGIQRVALTVRQQGS</sequence>
<comment type="subcellular location">
    <subcellularLocation>
        <location evidence="1">Cell membrane</location>
        <topology evidence="1">Single-pass membrane protein</topology>
    </subcellularLocation>
    <subcellularLocation>
        <location evidence="7">Cell membrane</location>
        <topology evidence="7">Single-pass type II membrane protein</topology>
    </subcellularLocation>
</comment>
<keyword evidence="5" id="KW-1133">Transmembrane helix</keyword>
<evidence type="ECO:0000256" key="1">
    <source>
        <dbReference type="ARBA" id="ARBA00004162"/>
    </source>
</evidence>
<keyword evidence="7" id="KW-0813">Transport</keyword>
<dbReference type="PANTHER" id="PTHR30558">
    <property type="entry name" value="EXBD MEMBRANE COMPONENT OF PMF-DRIVEN MACROMOLECULE IMPORT SYSTEM"/>
    <property type="match status" value="1"/>
</dbReference>
<reference evidence="8 9" key="1">
    <citation type="submission" date="2023-01" db="EMBL/GenBank/DDBJ databases">
        <title>Novel species of the genus Vogesella isolated from rivers.</title>
        <authorList>
            <person name="Lu H."/>
        </authorList>
    </citation>
    <scope>NUCLEOTIDE SEQUENCE [LARGE SCALE GENOMIC DNA]</scope>
    <source>
        <strain evidence="8 9">DC21W</strain>
    </source>
</reference>
<keyword evidence="6" id="KW-0472">Membrane</keyword>
<evidence type="ECO:0000313" key="9">
    <source>
        <dbReference type="Proteomes" id="UP001219956"/>
    </source>
</evidence>
<protein>
    <submittedName>
        <fullName evidence="8">Biopolymer transporter ExbD</fullName>
    </submittedName>
</protein>
<evidence type="ECO:0000256" key="2">
    <source>
        <dbReference type="ARBA" id="ARBA00005811"/>
    </source>
</evidence>
<keyword evidence="3" id="KW-1003">Cell membrane</keyword>